<gene>
    <name evidence="1" type="ORF">UFOPK2582_00732</name>
</gene>
<accession>A0A6J6PBM2</accession>
<dbReference type="AlphaFoldDB" id="A0A6J6PBM2"/>
<sequence length="56" mass="5954">MGFVGGLDLGGVREFTTAACCQAADLSAGRAPPLPEQPRCSYWVARGSIWDRCATH</sequence>
<reference evidence="1" key="1">
    <citation type="submission" date="2020-05" db="EMBL/GenBank/DDBJ databases">
        <authorList>
            <person name="Chiriac C."/>
            <person name="Salcher M."/>
            <person name="Ghai R."/>
            <person name="Kavagutti S V."/>
        </authorList>
    </citation>
    <scope>NUCLEOTIDE SEQUENCE</scope>
</reference>
<evidence type="ECO:0000313" key="1">
    <source>
        <dbReference type="EMBL" id="CAB4696870.1"/>
    </source>
</evidence>
<protein>
    <submittedName>
        <fullName evidence="1">Unannotated protein</fullName>
    </submittedName>
</protein>
<organism evidence="1">
    <name type="scientific">freshwater metagenome</name>
    <dbReference type="NCBI Taxonomy" id="449393"/>
    <lineage>
        <taxon>unclassified sequences</taxon>
        <taxon>metagenomes</taxon>
        <taxon>ecological metagenomes</taxon>
    </lineage>
</organism>
<name>A0A6J6PBM2_9ZZZZ</name>
<proteinExistence type="predicted"/>
<dbReference type="EMBL" id="CAEZXS010000069">
    <property type="protein sequence ID" value="CAB4696870.1"/>
    <property type="molecule type" value="Genomic_DNA"/>
</dbReference>